<evidence type="ECO:0000256" key="1">
    <source>
        <dbReference type="SAM" id="MobiDB-lite"/>
    </source>
</evidence>
<gene>
    <name evidence="2" type="ORF">I7412_33525</name>
</gene>
<name>A0A937UU85_9ACTN</name>
<organism evidence="2 3">
    <name type="scientific">Frankia nepalensis</name>
    <dbReference type="NCBI Taxonomy" id="1836974"/>
    <lineage>
        <taxon>Bacteria</taxon>
        <taxon>Bacillati</taxon>
        <taxon>Actinomycetota</taxon>
        <taxon>Actinomycetes</taxon>
        <taxon>Frankiales</taxon>
        <taxon>Frankiaceae</taxon>
        <taxon>Frankia</taxon>
    </lineage>
</organism>
<dbReference type="EMBL" id="JAEACQ010000292">
    <property type="protein sequence ID" value="MBL7631995.1"/>
    <property type="molecule type" value="Genomic_DNA"/>
</dbReference>
<protein>
    <recommendedName>
        <fullName evidence="4">Acyltransferase 3 domain-containing protein</fullName>
    </recommendedName>
</protein>
<evidence type="ECO:0008006" key="4">
    <source>
        <dbReference type="Google" id="ProtNLM"/>
    </source>
</evidence>
<accession>A0A937UU85</accession>
<evidence type="ECO:0000313" key="3">
    <source>
        <dbReference type="Proteomes" id="UP000604475"/>
    </source>
</evidence>
<proteinExistence type="predicted"/>
<comment type="caution">
    <text evidence="2">The sequence shown here is derived from an EMBL/GenBank/DDBJ whole genome shotgun (WGS) entry which is preliminary data.</text>
</comment>
<evidence type="ECO:0000313" key="2">
    <source>
        <dbReference type="EMBL" id="MBL7631995.1"/>
    </source>
</evidence>
<dbReference type="Proteomes" id="UP000604475">
    <property type="component" value="Unassembled WGS sequence"/>
</dbReference>
<dbReference type="AlphaFoldDB" id="A0A937UU85"/>
<sequence length="83" mass="8923">MPALGAAALILALDRGRPAWLFRVFGARPLAWLGRISYGLYLWYFPVTGLAGDSRTSPRGRGRPPRGRVAPAGSRGTGLTTAW</sequence>
<feature type="region of interest" description="Disordered" evidence="1">
    <location>
        <begin position="53"/>
        <end position="83"/>
    </location>
</feature>
<dbReference type="RefSeq" id="WP_203006362.1">
    <property type="nucleotide sequence ID" value="NZ_JADWYU010000036.1"/>
</dbReference>
<keyword evidence="3" id="KW-1185">Reference proteome</keyword>
<reference evidence="2" key="1">
    <citation type="submission" date="2020-12" db="EMBL/GenBank/DDBJ databases">
        <title>Genomic characterization of non-nitrogen-fixing Frankia strains.</title>
        <authorList>
            <person name="Carlos-Shanley C."/>
            <person name="Guerra T."/>
            <person name="Hahn D."/>
        </authorList>
    </citation>
    <scope>NUCLEOTIDE SEQUENCE</scope>
    <source>
        <strain evidence="2">CN6</strain>
    </source>
</reference>